<dbReference type="PANTHER" id="PTHR40396:SF1">
    <property type="entry name" value="ATPASE AAA-TYPE CORE DOMAIN-CONTAINING PROTEIN"/>
    <property type="match status" value="1"/>
</dbReference>
<accession>I9NU07</accession>
<dbReference type="AlphaFoldDB" id="I9NU07"/>
<organism evidence="2 3">
    <name type="scientific">Pelosinus fermentans JBW45</name>
    <dbReference type="NCBI Taxonomy" id="1192197"/>
    <lineage>
        <taxon>Bacteria</taxon>
        <taxon>Bacillati</taxon>
        <taxon>Bacillota</taxon>
        <taxon>Negativicutes</taxon>
        <taxon>Selenomonadales</taxon>
        <taxon>Sporomusaceae</taxon>
        <taxon>Pelosinus</taxon>
    </lineage>
</organism>
<dbReference type="HOGENOM" id="CLU_046693_2_0_9"/>
<evidence type="ECO:0000259" key="1">
    <source>
        <dbReference type="Pfam" id="PF13304"/>
    </source>
</evidence>
<sequence>MLLEVKIENFYSIKEQVVFSMLAGPDTTMNYNLYSPENYKSTRILKSAVFYGANAAGKTNVLRGLKFIERIILENNTRQDGDEINVIPFRMDEKYKDMPSKFDIIFIHQGIKYAYGFTIDRKKVHSEYLYNYPKGRQATLFERTDTNRFKFTKDKEEQEALSRRTLSNRLYLASATEWNYKPIAKAFEWFKRNLKINIFGSLRNWVNYTASVIHQNSDMKEAVRCLLAEADISIQDYLTEERDIRETDMYKVLPSTLQKTISSDLSDKKVISVRTSHRTQNENGQFHDEIFDLDDESAGTIKIFELAAPLLEVLENGHVLVIDELDIQLHPLLVENIVKKFHDPNQNTGNAQLIFTTHNTNLLTQTIFRRDQIWFVEKNQASGATDIYSLLDLKVRKDENIEKGYLAGRYGAVPFIGEEQICKWPK</sequence>
<dbReference type="PANTHER" id="PTHR40396">
    <property type="entry name" value="ATPASE-LIKE PROTEIN"/>
    <property type="match status" value="1"/>
</dbReference>
<feature type="domain" description="ATPase AAA-type core" evidence="1">
    <location>
        <begin position="48"/>
        <end position="363"/>
    </location>
</feature>
<dbReference type="Proteomes" id="UP000005361">
    <property type="component" value="Chromosome"/>
</dbReference>
<dbReference type="SUPFAM" id="SSF52540">
    <property type="entry name" value="P-loop containing nucleoside triphosphate hydrolases"/>
    <property type="match status" value="1"/>
</dbReference>
<dbReference type="Pfam" id="PF13304">
    <property type="entry name" value="AAA_21"/>
    <property type="match status" value="1"/>
</dbReference>
<dbReference type="Gene3D" id="3.40.50.300">
    <property type="entry name" value="P-loop containing nucleotide triphosphate hydrolases"/>
    <property type="match status" value="1"/>
</dbReference>
<dbReference type="GO" id="GO:0016887">
    <property type="term" value="F:ATP hydrolysis activity"/>
    <property type="evidence" value="ECO:0007669"/>
    <property type="project" value="InterPro"/>
</dbReference>
<name>I9NU07_9FIRM</name>
<evidence type="ECO:0000313" key="2">
    <source>
        <dbReference type="EMBL" id="AJQ30036.1"/>
    </source>
</evidence>
<proteinExistence type="predicted"/>
<dbReference type="InterPro" id="IPR027417">
    <property type="entry name" value="P-loop_NTPase"/>
</dbReference>
<dbReference type="KEGG" id="pft:JBW_04707"/>
<dbReference type="GO" id="GO:0005524">
    <property type="term" value="F:ATP binding"/>
    <property type="evidence" value="ECO:0007669"/>
    <property type="project" value="InterPro"/>
</dbReference>
<protein>
    <recommendedName>
        <fullName evidence="1">ATPase AAA-type core domain-containing protein</fullName>
    </recommendedName>
</protein>
<dbReference type="InterPro" id="IPR003959">
    <property type="entry name" value="ATPase_AAA_core"/>
</dbReference>
<reference evidence="3" key="2">
    <citation type="submission" date="2015-02" db="EMBL/GenBank/DDBJ databases">
        <title>Complete Genome Sequence of Pelosinus fermentans JBW45.</title>
        <authorList>
            <person name="De Leon K.B."/>
            <person name="Utturkar S.M."/>
            <person name="Camilleri L.B."/>
            <person name="Arkin A.P."/>
            <person name="Fields M.W."/>
            <person name="Brown S.D."/>
            <person name="Wall J.D."/>
        </authorList>
    </citation>
    <scope>NUCLEOTIDE SEQUENCE [LARGE SCALE GENOMIC DNA]</scope>
    <source>
        <strain evidence="3">JBW45</strain>
    </source>
</reference>
<reference evidence="2 3" key="1">
    <citation type="journal article" date="2015" name="Genome Announc.">
        <title>Complete Genome Sequence of Pelosinus fermentans JBW45, a Member of a Remarkably Competitive Group of Negativicutes in the Firmicutes Phylum.</title>
        <authorList>
            <person name="De Leon K.B."/>
            <person name="Utturkar S.M."/>
            <person name="Camilleri L.B."/>
            <person name="Elias D.A."/>
            <person name="Arkin A.P."/>
            <person name="Fields M.W."/>
            <person name="Brown S.D."/>
            <person name="Wall J.D."/>
        </authorList>
    </citation>
    <scope>NUCLEOTIDE SEQUENCE [LARGE SCALE GENOMIC DNA]</scope>
    <source>
        <strain evidence="2 3">JBW45</strain>
    </source>
</reference>
<gene>
    <name evidence="2" type="ORF">JBW_04707</name>
</gene>
<dbReference type="EMBL" id="CP010978">
    <property type="protein sequence ID" value="AJQ30036.1"/>
    <property type="molecule type" value="Genomic_DNA"/>
</dbReference>
<dbReference type="STRING" id="1192197.JBW_04707"/>
<evidence type="ECO:0000313" key="3">
    <source>
        <dbReference type="Proteomes" id="UP000005361"/>
    </source>
</evidence>